<dbReference type="Pfam" id="PF05199">
    <property type="entry name" value="GMC_oxred_C"/>
    <property type="match status" value="1"/>
</dbReference>
<evidence type="ECO:0000256" key="12">
    <source>
        <dbReference type="ARBA" id="ARBA00049645"/>
    </source>
</evidence>
<evidence type="ECO:0000256" key="16">
    <source>
        <dbReference type="SAM" id="MobiDB-lite"/>
    </source>
</evidence>
<evidence type="ECO:0000313" key="21">
    <source>
        <dbReference type="Proteomes" id="UP001183388"/>
    </source>
</evidence>
<evidence type="ECO:0000256" key="1">
    <source>
        <dbReference type="ARBA" id="ARBA00001974"/>
    </source>
</evidence>
<comment type="pathway">
    <text evidence="12">Steroid metabolism; cholesterol degradation.</text>
</comment>
<evidence type="ECO:0000256" key="4">
    <source>
        <dbReference type="ARBA" id="ARBA00022630"/>
    </source>
</evidence>
<dbReference type="RefSeq" id="WP_311632425.1">
    <property type="nucleotide sequence ID" value="NZ_JAVREN010000038.1"/>
</dbReference>
<dbReference type="Pfam" id="PF00890">
    <property type="entry name" value="FAD_binding_2"/>
    <property type="match status" value="1"/>
</dbReference>
<evidence type="ECO:0000256" key="13">
    <source>
        <dbReference type="ARBA" id="ARBA00049723"/>
    </source>
</evidence>
<dbReference type="InterPro" id="IPR036188">
    <property type="entry name" value="FAD/NAD-bd_sf"/>
</dbReference>
<dbReference type="PANTHER" id="PTHR47470">
    <property type="entry name" value="CHOLESTEROL OXIDASE"/>
    <property type="match status" value="1"/>
</dbReference>
<name>A0ABU2LDW1_9ACTN</name>
<dbReference type="EC" id="5.3.3.1" evidence="11"/>
<keyword evidence="4" id="KW-0285">Flavoprotein</keyword>
<evidence type="ECO:0000259" key="18">
    <source>
        <dbReference type="Pfam" id="PF00890"/>
    </source>
</evidence>
<sequence length="591" mass="64207">MSSEKPSELRRTRPAGEAGGREPDFDVIVVGSGFGGSVAALRLTEKGYRVGVIEAGRRFADEEFAKTSWNLRRYLWAPRLGFYGIQRLHLLNNVMIMAGAGVGGGSLVYANTLYRPPSAFFRDQQWAHITDWESELSPHYDQAGRMLGVNTNPLITPSDEVIQKVAADMGVADTFRLTPVGVFFGEAGQKAADPFFGGAGPERTGCTACGSCMTGCRVGAKNSLVKNYLYLAERAGAQVFPLTTVTGLTERADGTFAVRTRATGGLLRRRERTFTAGKVVLAAGTWGTQGLLHRLRDSGALPRISRRLGELTRTNSEAIIGSARPRVDPKHDYSHGVAITSSFHPDPATHIEPVRYGKGSNAISLLQTLAPDGDRRMPRILQVLGQATRHPVRTLRVIHGYRWSERTVLLLVMQSLDNSITTYVKRGLFGRRKIKSKQGHGEPNPTFIRPGYEANKRVAERIGGVQGSTWSDVFNIPLTAHFLGGAPIGASPEEGVIDPYHRLYGHPGISVVDGAAISANLGVNPSLTITAQAERAFSLWPNKGEEDPRPEPGEGYRRVTPVAPQRPAVPGHAPAALRLPLPRRKPEAEQP</sequence>
<evidence type="ECO:0000256" key="9">
    <source>
        <dbReference type="ARBA" id="ARBA00023221"/>
    </source>
</evidence>
<dbReference type="SUPFAM" id="SSF51905">
    <property type="entry name" value="FAD/NAD(P)-binding domain"/>
    <property type="match status" value="1"/>
</dbReference>
<feature type="domain" description="Glucose-methanol-choline oxidoreductase C-terminal" evidence="19">
    <location>
        <begin position="479"/>
        <end position="533"/>
    </location>
</feature>
<keyword evidence="9" id="KW-0753">Steroid metabolism</keyword>
<comment type="caution">
    <text evidence="20">The sequence shown here is derived from an EMBL/GenBank/DDBJ whole genome shotgun (WGS) entry which is preliminary data.</text>
</comment>
<keyword evidence="5" id="KW-0274">FAD</keyword>
<dbReference type="InterPro" id="IPR007867">
    <property type="entry name" value="GMC_OxRtase_C"/>
</dbReference>
<dbReference type="EMBL" id="JAVREN010000038">
    <property type="protein sequence ID" value="MDT0309463.1"/>
    <property type="molecule type" value="Genomic_DNA"/>
</dbReference>
<dbReference type="InterPro" id="IPR052542">
    <property type="entry name" value="Cholesterol_Oxidase"/>
</dbReference>
<keyword evidence="21" id="KW-1185">Reference proteome</keyword>
<accession>A0ABU2LDW1</accession>
<evidence type="ECO:0000256" key="11">
    <source>
        <dbReference type="ARBA" id="ARBA00038856"/>
    </source>
</evidence>
<dbReference type="PANTHER" id="PTHR47470:SF1">
    <property type="entry name" value="FAD-DEPENDENT OXIDOREDUCTASE 2 FAD BINDING DOMAIN-CONTAINING PROTEIN"/>
    <property type="match status" value="1"/>
</dbReference>
<evidence type="ECO:0000256" key="3">
    <source>
        <dbReference type="ARBA" id="ARBA00022548"/>
    </source>
</evidence>
<evidence type="ECO:0000259" key="19">
    <source>
        <dbReference type="Pfam" id="PF05199"/>
    </source>
</evidence>
<evidence type="ECO:0000256" key="2">
    <source>
        <dbReference type="ARBA" id="ARBA00010790"/>
    </source>
</evidence>
<reference evidence="21" key="1">
    <citation type="submission" date="2023-07" db="EMBL/GenBank/DDBJ databases">
        <title>30 novel species of actinomycetes from the DSMZ collection.</title>
        <authorList>
            <person name="Nouioui I."/>
        </authorList>
    </citation>
    <scope>NUCLEOTIDE SEQUENCE [LARGE SCALE GENOMIC DNA]</scope>
    <source>
        <strain evidence="21">DSM 44917</strain>
    </source>
</reference>
<dbReference type="Gene3D" id="3.50.50.60">
    <property type="entry name" value="FAD/NAD(P)-binding domain"/>
    <property type="match status" value="3"/>
</dbReference>
<feature type="compositionally biased region" description="Basic and acidic residues" evidence="16">
    <location>
        <begin position="1"/>
        <end position="11"/>
    </location>
</feature>
<comment type="similarity">
    <text evidence="2">Belongs to the GMC oxidoreductase family.</text>
</comment>
<evidence type="ECO:0000256" key="6">
    <source>
        <dbReference type="ARBA" id="ARBA00023002"/>
    </source>
</evidence>
<feature type="domain" description="FAD-dependent oxidoreductase 2 FAD-binding" evidence="18">
    <location>
        <begin position="26"/>
        <end position="58"/>
    </location>
</feature>
<evidence type="ECO:0000256" key="5">
    <source>
        <dbReference type="ARBA" id="ARBA00022827"/>
    </source>
</evidence>
<dbReference type="EC" id="1.1.3.6" evidence="13"/>
<feature type="domain" description="Glucose-methanol-choline oxidoreductase N-terminal" evidence="17">
    <location>
        <begin position="204"/>
        <end position="294"/>
    </location>
</feature>
<evidence type="ECO:0000256" key="8">
    <source>
        <dbReference type="ARBA" id="ARBA00023166"/>
    </source>
</evidence>
<dbReference type="Proteomes" id="UP001183388">
    <property type="component" value="Unassembled WGS sequence"/>
</dbReference>
<keyword evidence="10" id="KW-0413">Isomerase</keyword>
<protein>
    <recommendedName>
        <fullName evidence="14">Cholesterol oxidase</fullName>
        <ecNumber evidence="13">1.1.3.6</ecNumber>
        <ecNumber evidence="11">5.3.3.1</ecNumber>
    </recommendedName>
    <alternativeName>
        <fullName evidence="15">Cholesterol isomerase</fullName>
    </alternativeName>
</protein>
<evidence type="ECO:0000256" key="7">
    <source>
        <dbReference type="ARBA" id="ARBA00023098"/>
    </source>
</evidence>
<organism evidence="20 21">
    <name type="scientific">Streptomyces boetiae</name>
    <dbReference type="NCBI Taxonomy" id="3075541"/>
    <lineage>
        <taxon>Bacteria</taxon>
        <taxon>Bacillati</taxon>
        <taxon>Actinomycetota</taxon>
        <taxon>Actinomycetes</taxon>
        <taxon>Kitasatosporales</taxon>
        <taxon>Streptomycetaceae</taxon>
        <taxon>Streptomyces</taxon>
    </lineage>
</organism>
<evidence type="ECO:0000256" key="15">
    <source>
        <dbReference type="ARBA" id="ARBA00049778"/>
    </source>
</evidence>
<dbReference type="InterPro" id="IPR003953">
    <property type="entry name" value="FAD-dep_OxRdtase_2_FAD-bd"/>
</dbReference>
<evidence type="ECO:0000256" key="10">
    <source>
        <dbReference type="ARBA" id="ARBA00023235"/>
    </source>
</evidence>
<feature type="compositionally biased region" description="Basic and acidic residues" evidence="16">
    <location>
        <begin position="543"/>
        <end position="557"/>
    </location>
</feature>
<evidence type="ECO:0000313" key="20">
    <source>
        <dbReference type="EMBL" id="MDT0309463.1"/>
    </source>
</evidence>
<keyword evidence="6" id="KW-0560">Oxidoreductase</keyword>
<proteinExistence type="inferred from homology"/>
<comment type="cofactor">
    <cofactor evidence="1">
        <name>FAD</name>
        <dbReference type="ChEBI" id="CHEBI:57692"/>
    </cofactor>
</comment>
<dbReference type="Pfam" id="PF00732">
    <property type="entry name" value="GMC_oxred_N"/>
    <property type="match status" value="1"/>
</dbReference>
<evidence type="ECO:0000259" key="17">
    <source>
        <dbReference type="Pfam" id="PF00732"/>
    </source>
</evidence>
<keyword evidence="7" id="KW-0443">Lipid metabolism</keyword>
<feature type="region of interest" description="Disordered" evidence="16">
    <location>
        <begin position="541"/>
        <end position="591"/>
    </location>
</feature>
<gene>
    <name evidence="20" type="ORF">RM780_21235</name>
</gene>
<evidence type="ECO:0000256" key="14">
    <source>
        <dbReference type="ARBA" id="ARBA00049744"/>
    </source>
</evidence>
<feature type="region of interest" description="Disordered" evidence="16">
    <location>
        <begin position="1"/>
        <end position="20"/>
    </location>
</feature>
<keyword evidence="8" id="KW-1207">Sterol metabolism</keyword>
<dbReference type="InterPro" id="IPR000172">
    <property type="entry name" value="GMC_OxRdtase_N"/>
</dbReference>
<keyword evidence="3" id="KW-0153">Cholesterol metabolism</keyword>